<accession>T0Q7G8</accession>
<dbReference type="VEuPathDB" id="FungiDB:SDRG_11606"/>
<proteinExistence type="predicted"/>
<keyword evidence="2" id="KW-1185">Reference proteome</keyword>
<gene>
    <name evidence="1" type="ORF">SDRG_11606</name>
</gene>
<sequence length="292" mass="31711">MASFGATSFQNLSIKEDASAPRIDVGAAHAHLDAIDAALEHTAPLVDADGDASWGPVVVAPHISLAEAVIVGQELLHRWVFEPFIENPTVGRLLASSKHTFVHDHSRRVAMTTIDYQLRDMTRFQLDDVQLATGRRLCRVQQATDSLTPLGLVVGGDVLDAGDGQPYPTFVLEIFYKNESLSDLRATLARWMDGTSVQVAFGIKVNTRGHRYVLVLHVRGQPVVESRIDHHATPIRWAGFPVAALYWGVALPPALAGYAEAMVNVDIYLLRESLYGPNSAATGAGFGYIGFS</sequence>
<evidence type="ECO:0000313" key="1">
    <source>
        <dbReference type="EMBL" id="EQC30546.1"/>
    </source>
</evidence>
<dbReference type="InParanoid" id="T0Q7G8"/>
<evidence type="ECO:0000313" key="2">
    <source>
        <dbReference type="Proteomes" id="UP000030762"/>
    </source>
</evidence>
<dbReference type="GeneID" id="19952333"/>
<dbReference type="EMBL" id="JH767174">
    <property type="protein sequence ID" value="EQC30546.1"/>
    <property type="molecule type" value="Genomic_DNA"/>
</dbReference>
<protein>
    <recommendedName>
        <fullName evidence="3">Restriction endonuclease domain-containing protein</fullName>
    </recommendedName>
</protein>
<name>T0Q7G8_SAPDV</name>
<reference evidence="1 2" key="1">
    <citation type="submission" date="2012-04" db="EMBL/GenBank/DDBJ databases">
        <title>The Genome Sequence of Saprolegnia declina VS20.</title>
        <authorList>
            <consortium name="The Broad Institute Genome Sequencing Platform"/>
            <person name="Russ C."/>
            <person name="Nusbaum C."/>
            <person name="Tyler B."/>
            <person name="van West P."/>
            <person name="Dieguez-Uribeondo J."/>
            <person name="de Bruijn I."/>
            <person name="Tripathy S."/>
            <person name="Jiang R."/>
            <person name="Young S.K."/>
            <person name="Zeng Q."/>
            <person name="Gargeya S."/>
            <person name="Fitzgerald M."/>
            <person name="Haas B."/>
            <person name="Abouelleil A."/>
            <person name="Alvarado L."/>
            <person name="Arachchi H.M."/>
            <person name="Berlin A."/>
            <person name="Chapman S.B."/>
            <person name="Goldberg J."/>
            <person name="Griggs A."/>
            <person name="Gujja S."/>
            <person name="Hansen M."/>
            <person name="Howarth C."/>
            <person name="Imamovic A."/>
            <person name="Larimer J."/>
            <person name="McCowen C."/>
            <person name="Montmayeur A."/>
            <person name="Murphy C."/>
            <person name="Neiman D."/>
            <person name="Pearson M."/>
            <person name="Priest M."/>
            <person name="Roberts A."/>
            <person name="Saif S."/>
            <person name="Shea T."/>
            <person name="Sisk P."/>
            <person name="Sykes S."/>
            <person name="Wortman J."/>
            <person name="Nusbaum C."/>
            <person name="Birren B."/>
        </authorList>
    </citation>
    <scope>NUCLEOTIDE SEQUENCE [LARGE SCALE GENOMIC DNA]</scope>
    <source>
        <strain evidence="1 2">VS20</strain>
    </source>
</reference>
<dbReference type="Proteomes" id="UP000030762">
    <property type="component" value="Unassembled WGS sequence"/>
</dbReference>
<dbReference type="AlphaFoldDB" id="T0Q7G8"/>
<organism evidence="1 2">
    <name type="scientific">Saprolegnia diclina (strain VS20)</name>
    <dbReference type="NCBI Taxonomy" id="1156394"/>
    <lineage>
        <taxon>Eukaryota</taxon>
        <taxon>Sar</taxon>
        <taxon>Stramenopiles</taxon>
        <taxon>Oomycota</taxon>
        <taxon>Saprolegniomycetes</taxon>
        <taxon>Saprolegniales</taxon>
        <taxon>Saprolegniaceae</taxon>
        <taxon>Saprolegnia</taxon>
    </lineage>
</organism>
<dbReference type="OrthoDB" id="72436at2759"/>
<dbReference type="RefSeq" id="XP_008615872.1">
    <property type="nucleotide sequence ID" value="XM_008617650.1"/>
</dbReference>
<evidence type="ECO:0008006" key="3">
    <source>
        <dbReference type="Google" id="ProtNLM"/>
    </source>
</evidence>